<reference evidence="1 2" key="1">
    <citation type="submission" date="2023-10" db="EMBL/GenBank/DDBJ databases">
        <title>Virgibacillus halophilus 5B73C genome.</title>
        <authorList>
            <person name="Miliotis G."/>
            <person name="Sengupta P."/>
            <person name="Hameed A."/>
            <person name="Chuvochina M."/>
            <person name="Mcdonagh F."/>
            <person name="Simpson A.C."/>
            <person name="Singh N.K."/>
            <person name="Rekha P.D."/>
            <person name="Raman K."/>
            <person name="Hugenholtz P."/>
            <person name="Venkateswaran K."/>
        </authorList>
    </citation>
    <scope>NUCLEOTIDE SEQUENCE [LARGE SCALE GENOMIC DNA]</scope>
    <source>
        <strain evidence="1 2">5B73C</strain>
    </source>
</reference>
<evidence type="ECO:0000313" key="2">
    <source>
        <dbReference type="Proteomes" id="UP001281447"/>
    </source>
</evidence>
<dbReference type="EMBL" id="JAWDIP010000003">
    <property type="protein sequence ID" value="MDY0393277.1"/>
    <property type="molecule type" value="Genomic_DNA"/>
</dbReference>
<organism evidence="1 2">
    <name type="scientific">Tigheibacillus halophilus</name>
    <dbReference type="NCBI Taxonomy" id="361280"/>
    <lineage>
        <taxon>Bacteria</taxon>
        <taxon>Bacillati</taxon>
        <taxon>Bacillota</taxon>
        <taxon>Bacilli</taxon>
        <taxon>Bacillales</taxon>
        <taxon>Bacillaceae</taxon>
        <taxon>Tigheibacillus</taxon>
    </lineage>
</organism>
<protein>
    <submittedName>
        <fullName evidence="1">Uncharacterized protein</fullName>
    </submittedName>
</protein>
<evidence type="ECO:0000313" key="1">
    <source>
        <dbReference type="EMBL" id="MDY0393277.1"/>
    </source>
</evidence>
<accession>A0ABU5C3H8</accession>
<proteinExistence type="predicted"/>
<comment type="caution">
    <text evidence="1">The sequence shown here is derived from an EMBL/GenBank/DDBJ whole genome shotgun (WGS) entry which is preliminary data.</text>
</comment>
<dbReference type="InterPro" id="IPR029044">
    <property type="entry name" value="Nucleotide-diphossugar_trans"/>
</dbReference>
<dbReference type="SUPFAM" id="SSF53448">
    <property type="entry name" value="Nucleotide-diphospho-sugar transferases"/>
    <property type="match status" value="1"/>
</dbReference>
<gene>
    <name evidence="1" type="ORF">RWE15_01080</name>
</gene>
<name>A0ABU5C3H8_9BACI</name>
<dbReference type="Proteomes" id="UP001281447">
    <property type="component" value="Unassembled WGS sequence"/>
</dbReference>
<sequence>MLFGNLRRWKQLGEGDVLFKGISQGNSVTNLKQLRAYHFPLGPRIYRTSLLKKYGGFPVVAYEDGRMYEDVSLLNRLIQKSRFCFRDFTVYNVREHAASITRQNQTKWNAFIHSLDMDEIN</sequence>
<keyword evidence="2" id="KW-1185">Reference proteome</keyword>